<comment type="miscellaneous">
    <text evidence="14">Bacitracin is thought to be involved in the inhibition of peptidoglycan synthesis by sequestering undecaprenyl diphosphate, thereby reducing the pool of lipid carrier available.</text>
</comment>
<comment type="catalytic activity">
    <reaction evidence="13 14">
        <text>di-trans,octa-cis-undecaprenyl diphosphate + H2O = di-trans,octa-cis-undecaprenyl phosphate + phosphate + H(+)</text>
        <dbReference type="Rhea" id="RHEA:28094"/>
        <dbReference type="ChEBI" id="CHEBI:15377"/>
        <dbReference type="ChEBI" id="CHEBI:15378"/>
        <dbReference type="ChEBI" id="CHEBI:43474"/>
        <dbReference type="ChEBI" id="CHEBI:58405"/>
        <dbReference type="ChEBI" id="CHEBI:60392"/>
        <dbReference type="EC" id="3.6.1.27"/>
    </reaction>
</comment>
<dbReference type="eggNOG" id="COG1968">
    <property type="taxonomic scope" value="Bacteria"/>
</dbReference>
<comment type="function">
    <text evidence="14">Catalyzes the dephosphorylation of undecaprenyl diphosphate (UPP). Confers resistance to bacitracin.</text>
</comment>
<dbReference type="EC" id="3.6.1.27" evidence="3 14"/>
<keyword evidence="14" id="KW-0573">Peptidoglycan synthesis</keyword>
<dbReference type="Proteomes" id="UP000030856">
    <property type="component" value="Unassembled WGS sequence"/>
</dbReference>
<dbReference type="GeneID" id="86991518"/>
<evidence type="ECO:0000313" key="17">
    <source>
        <dbReference type="Proteomes" id="UP000030856"/>
    </source>
</evidence>
<evidence type="ECO:0000313" key="15">
    <source>
        <dbReference type="EMBL" id="KHF25569.1"/>
    </source>
</evidence>
<dbReference type="OrthoDB" id="9808289at2"/>
<dbReference type="GO" id="GO:0050380">
    <property type="term" value="F:undecaprenyl-diphosphatase activity"/>
    <property type="evidence" value="ECO:0007669"/>
    <property type="project" value="UniProtKB-UniRule"/>
</dbReference>
<keyword evidence="9 14" id="KW-0472">Membrane</keyword>
<dbReference type="EMBL" id="MPNX01000005">
    <property type="protein sequence ID" value="OOY35399.1"/>
    <property type="molecule type" value="Genomic_DNA"/>
</dbReference>
<dbReference type="EMBL" id="JRAA01000001">
    <property type="protein sequence ID" value="KHF25569.1"/>
    <property type="molecule type" value="Genomic_DNA"/>
</dbReference>
<evidence type="ECO:0000313" key="18">
    <source>
        <dbReference type="Proteomes" id="UP000190962"/>
    </source>
</evidence>
<dbReference type="PATRIC" id="fig|2340.3.peg.91"/>
<dbReference type="NCBIfam" id="TIGR00753">
    <property type="entry name" value="undec_PP_bacA"/>
    <property type="match status" value="1"/>
</dbReference>
<protein>
    <recommendedName>
        <fullName evidence="4 14">Undecaprenyl-diphosphatase</fullName>
        <ecNumber evidence="3 14">3.6.1.27</ecNumber>
    </recommendedName>
    <alternativeName>
        <fullName evidence="12 14">Bacitracin resistance protein</fullName>
    </alternativeName>
    <alternativeName>
        <fullName evidence="11 14">Undecaprenyl pyrophosphate phosphatase</fullName>
    </alternativeName>
</protein>
<feature type="transmembrane region" description="Helical" evidence="14">
    <location>
        <begin position="41"/>
        <end position="59"/>
    </location>
</feature>
<evidence type="ECO:0000256" key="10">
    <source>
        <dbReference type="ARBA" id="ARBA00023251"/>
    </source>
</evidence>
<dbReference type="GO" id="GO:0046677">
    <property type="term" value="P:response to antibiotic"/>
    <property type="evidence" value="ECO:0007669"/>
    <property type="project" value="UniProtKB-UniRule"/>
</dbReference>
<proteinExistence type="inferred from homology"/>
<name>A0A0B0HCF7_SOVGS</name>
<evidence type="ECO:0000256" key="4">
    <source>
        <dbReference type="ARBA" id="ARBA00021581"/>
    </source>
</evidence>
<evidence type="ECO:0000256" key="13">
    <source>
        <dbReference type="ARBA" id="ARBA00047594"/>
    </source>
</evidence>
<evidence type="ECO:0000256" key="2">
    <source>
        <dbReference type="ARBA" id="ARBA00010621"/>
    </source>
</evidence>
<keyword evidence="6 14" id="KW-0812">Transmembrane</keyword>
<dbReference type="AlphaFoldDB" id="A0A0B0HCF7"/>
<evidence type="ECO:0000256" key="8">
    <source>
        <dbReference type="ARBA" id="ARBA00022989"/>
    </source>
</evidence>
<dbReference type="RefSeq" id="WP_043115238.1">
    <property type="nucleotide sequence ID" value="NZ_JRAA01000001.1"/>
</dbReference>
<evidence type="ECO:0000256" key="9">
    <source>
        <dbReference type="ARBA" id="ARBA00023136"/>
    </source>
</evidence>
<dbReference type="GO" id="GO:0009252">
    <property type="term" value="P:peptidoglycan biosynthetic process"/>
    <property type="evidence" value="ECO:0007669"/>
    <property type="project" value="UniProtKB-KW"/>
</dbReference>
<feature type="transmembrane region" description="Helical" evidence="14">
    <location>
        <begin position="221"/>
        <end position="239"/>
    </location>
</feature>
<comment type="caution">
    <text evidence="15">The sequence shown here is derived from an EMBL/GenBank/DDBJ whole genome shotgun (WGS) entry which is preliminary data.</text>
</comment>
<keyword evidence="7 14" id="KW-0378">Hydrolase</keyword>
<accession>A0A0B0HCF7</accession>
<gene>
    <name evidence="14" type="primary">uppP</name>
    <name evidence="16" type="ORF">BOV88_05555</name>
    <name evidence="15" type="ORF">JV46_11700</name>
</gene>
<dbReference type="Pfam" id="PF02673">
    <property type="entry name" value="BacA"/>
    <property type="match status" value="1"/>
</dbReference>
<evidence type="ECO:0000256" key="7">
    <source>
        <dbReference type="ARBA" id="ARBA00022801"/>
    </source>
</evidence>
<keyword evidence="14" id="KW-0961">Cell wall biogenesis/degradation</keyword>
<feature type="transmembrane region" description="Helical" evidence="14">
    <location>
        <begin position="6"/>
        <end position="29"/>
    </location>
</feature>
<reference evidence="16 18" key="2">
    <citation type="submission" date="2016-11" db="EMBL/GenBank/DDBJ databases">
        <title>Mixed transmission modes and dynamic genome evolution in an obligate animal-bacterial symbiosis.</title>
        <authorList>
            <person name="Russell S.L."/>
            <person name="Corbett-Detig R.B."/>
            <person name="Cavanaugh C.M."/>
        </authorList>
    </citation>
    <scope>NUCLEOTIDE SEQUENCE [LARGE SCALE GENOMIC DNA]</scope>
    <source>
        <strain evidence="16">MA-KB16</strain>
    </source>
</reference>
<evidence type="ECO:0000256" key="3">
    <source>
        <dbReference type="ARBA" id="ARBA00012374"/>
    </source>
</evidence>
<organism evidence="15 17">
    <name type="scientific">Solemya velum gill symbiont</name>
    <dbReference type="NCBI Taxonomy" id="2340"/>
    <lineage>
        <taxon>Bacteria</taxon>
        <taxon>Pseudomonadati</taxon>
        <taxon>Pseudomonadota</taxon>
        <taxon>Gammaproteobacteria</taxon>
        <taxon>sulfur-oxidizing symbionts</taxon>
    </lineage>
</organism>
<reference evidence="15 17" key="1">
    <citation type="journal article" date="2014" name="BMC Genomics">
        <title>The genome of the intracellular bacterium of the coastal bivalve, Solemya velum: a blueprint for thriving in and out of symbiosis.</title>
        <authorList>
            <person name="Dmytrenko O."/>
            <person name="Russell S.L."/>
            <person name="Loo W.T."/>
            <person name="Fontanez K.M."/>
            <person name="Liao L."/>
            <person name="Roeselers G."/>
            <person name="Sharma R."/>
            <person name="Stewart F.J."/>
            <person name="Newton I.L."/>
            <person name="Woyke T."/>
            <person name="Wu D."/>
            <person name="Lang J.M."/>
            <person name="Eisen J.A."/>
            <person name="Cavanaugh C.M."/>
        </authorList>
    </citation>
    <scope>NUCLEOTIDE SEQUENCE [LARGE SCALE GENOMIC DNA]</scope>
    <source>
        <strain evidence="15 17">WH</strain>
    </source>
</reference>
<keyword evidence="8 14" id="KW-1133">Transmembrane helix</keyword>
<comment type="similarity">
    <text evidence="2 14">Belongs to the UppP family.</text>
</comment>
<keyword evidence="17" id="KW-1185">Reference proteome</keyword>
<evidence type="ECO:0000256" key="14">
    <source>
        <dbReference type="HAMAP-Rule" id="MF_01006"/>
    </source>
</evidence>
<dbReference type="STRING" id="2340.JV46_11700"/>
<evidence type="ECO:0000256" key="11">
    <source>
        <dbReference type="ARBA" id="ARBA00032707"/>
    </source>
</evidence>
<keyword evidence="5 14" id="KW-1003">Cell membrane</keyword>
<feature type="transmembrane region" description="Helical" evidence="14">
    <location>
        <begin position="246"/>
        <end position="265"/>
    </location>
</feature>
<sequence length="266" mass="29183">MDFLHILFLAFVQGITEFLPISSSAHLALAPYIDGMADQGLSFDVAIHVGSLLAVILYFRKDVLALTIDTTRHYLLRGPETSHSHLGKHIIIATLPIVIIGAVTVGFAMDDLRSPVVIGLASILFGLLLWYSDWRGEKKRTLDSMKVTDALLIGLLQAFAIIPGTSRSGITITAGLLLGYKPREASRFSFFLAIPTILLSGVLVSYKLISGDDAVNWGDMLIGAVLSFLFAWLAIHWFLKLLDKTGMLPYVIYRVILGAILLILFL</sequence>
<dbReference type="GO" id="GO:0005886">
    <property type="term" value="C:plasma membrane"/>
    <property type="evidence" value="ECO:0007669"/>
    <property type="project" value="UniProtKB-SubCell"/>
</dbReference>
<dbReference type="Proteomes" id="UP000190962">
    <property type="component" value="Unassembled WGS sequence"/>
</dbReference>
<dbReference type="HAMAP" id="MF_01006">
    <property type="entry name" value="Undec_diphosphatase"/>
    <property type="match status" value="1"/>
</dbReference>
<keyword evidence="10 14" id="KW-0046">Antibiotic resistance</keyword>
<evidence type="ECO:0000256" key="12">
    <source>
        <dbReference type="ARBA" id="ARBA00032932"/>
    </source>
</evidence>
<dbReference type="GO" id="GO:0071555">
    <property type="term" value="P:cell wall organization"/>
    <property type="evidence" value="ECO:0007669"/>
    <property type="project" value="UniProtKB-KW"/>
</dbReference>
<evidence type="ECO:0000256" key="5">
    <source>
        <dbReference type="ARBA" id="ARBA00022475"/>
    </source>
</evidence>
<feature type="transmembrane region" description="Helical" evidence="14">
    <location>
        <begin position="90"/>
        <end position="109"/>
    </location>
</feature>
<evidence type="ECO:0000256" key="1">
    <source>
        <dbReference type="ARBA" id="ARBA00004651"/>
    </source>
</evidence>
<dbReference type="PANTHER" id="PTHR30622">
    <property type="entry name" value="UNDECAPRENYL-DIPHOSPHATASE"/>
    <property type="match status" value="1"/>
</dbReference>
<feature type="transmembrane region" description="Helical" evidence="14">
    <location>
        <begin position="190"/>
        <end position="209"/>
    </location>
</feature>
<feature type="transmembrane region" description="Helical" evidence="14">
    <location>
        <begin position="116"/>
        <end position="132"/>
    </location>
</feature>
<dbReference type="GO" id="GO:0008360">
    <property type="term" value="P:regulation of cell shape"/>
    <property type="evidence" value="ECO:0007669"/>
    <property type="project" value="UniProtKB-KW"/>
</dbReference>
<dbReference type="InterPro" id="IPR003824">
    <property type="entry name" value="UppP"/>
</dbReference>
<keyword evidence="14" id="KW-0133">Cell shape</keyword>
<evidence type="ECO:0000313" key="16">
    <source>
        <dbReference type="EMBL" id="OOY35399.1"/>
    </source>
</evidence>
<comment type="subcellular location">
    <subcellularLocation>
        <location evidence="1 14">Cell membrane</location>
        <topology evidence="1 14">Multi-pass membrane protein</topology>
    </subcellularLocation>
</comment>
<dbReference type="NCBIfam" id="NF001393">
    <property type="entry name" value="PRK00281.2-4"/>
    <property type="match status" value="1"/>
</dbReference>
<evidence type="ECO:0000256" key="6">
    <source>
        <dbReference type="ARBA" id="ARBA00022692"/>
    </source>
</evidence>
<dbReference type="PANTHER" id="PTHR30622:SF4">
    <property type="entry name" value="UNDECAPRENYL-DIPHOSPHATASE"/>
    <property type="match status" value="1"/>
</dbReference>